<dbReference type="EC" id="1.5.5.1" evidence="14"/>
<evidence type="ECO:0000256" key="14">
    <source>
        <dbReference type="RuleBase" id="RU366068"/>
    </source>
</evidence>
<feature type="domain" description="ETF-QO/FixC ubiquinone-binding" evidence="17">
    <location>
        <begin position="221"/>
        <end position="322"/>
    </location>
</feature>
<dbReference type="InterPro" id="IPR006076">
    <property type="entry name" value="FAD-dep_OxRdtase"/>
</dbReference>
<name>A0A2A7UVU3_COMTR</name>
<dbReference type="STRING" id="1219032.GCA_001515545_01188"/>
<keyword evidence="3 14" id="KW-0813">Transport</keyword>
<evidence type="ECO:0000259" key="17">
    <source>
        <dbReference type="Pfam" id="PF21162"/>
    </source>
</evidence>
<evidence type="ECO:0000256" key="4">
    <source>
        <dbReference type="ARBA" id="ARBA00022485"/>
    </source>
</evidence>
<evidence type="ECO:0000256" key="13">
    <source>
        <dbReference type="ARBA" id="ARBA00052682"/>
    </source>
</evidence>
<keyword evidence="4" id="KW-0004">4Fe-4S</keyword>
<feature type="domain" description="ETF-QO/FixX C-terminal" evidence="16">
    <location>
        <begin position="461"/>
        <end position="566"/>
    </location>
</feature>
<evidence type="ECO:0000256" key="9">
    <source>
        <dbReference type="ARBA" id="ARBA00023002"/>
    </source>
</evidence>
<gene>
    <name evidence="18" type="ORF">CRM82_12520</name>
</gene>
<dbReference type="Proteomes" id="UP000220246">
    <property type="component" value="Unassembled WGS sequence"/>
</dbReference>
<keyword evidence="11 14" id="KW-0411">Iron-sulfur</keyword>
<comment type="cofactor">
    <cofactor evidence="1 14">
        <name>FAD</name>
        <dbReference type="ChEBI" id="CHEBI:57692"/>
    </cofactor>
</comment>
<dbReference type="GeneID" id="80801436"/>
<keyword evidence="5 14" id="KW-0285">Flavoprotein</keyword>
<feature type="domain" description="FAD dependent oxidoreductase" evidence="15">
    <location>
        <begin position="19"/>
        <end position="64"/>
    </location>
</feature>
<dbReference type="Gene3D" id="3.30.70.20">
    <property type="match status" value="1"/>
</dbReference>
<evidence type="ECO:0000256" key="5">
    <source>
        <dbReference type="ARBA" id="ARBA00022630"/>
    </source>
</evidence>
<evidence type="ECO:0000259" key="15">
    <source>
        <dbReference type="Pfam" id="PF01266"/>
    </source>
</evidence>
<comment type="function">
    <text evidence="2 14">Accepts electrons from ETF and reduces ubiquinone.</text>
</comment>
<reference evidence="19" key="1">
    <citation type="submission" date="2017-09" db="EMBL/GenBank/DDBJ databases">
        <title>FDA dAtabase for Regulatory Grade micrObial Sequences (FDA-ARGOS): Supporting development and validation of Infectious Disease Dx tests.</title>
        <authorList>
            <person name="Minogue T."/>
            <person name="Wolcott M."/>
            <person name="Wasieloski L."/>
            <person name="Aguilar W."/>
            <person name="Moore D."/>
            <person name="Tallon L."/>
            <person name="Sadzewicz L."/>
            <person name="Ott S."/>
            <person name="Zhao X."/>
            <person name="Nagaraj S."/>
            <person name="Vavikolanu K."/>
            <person name="Aluvathingal J."/>
            <person name="Nadendla S."/>
            <person name="Sichtig H."/>
        </authorList>
    </citation>
    <scope>NUCLEOTIDE SEQUENCE [LARGE SCALE GENOMIC DNA]</scope>
    <source>
        <strain evidence="19">FDAARGOS_394</strain>
    </source>
</reference>
<sequence>MTNEEILAQYGPREAMEYDVVVVGGGPAGLSTAIRLKQLAAEKGQDISVVVLEKGSEPGAHTLSGAIMDPKALNELIPDWKEKGAPLNQPVTTDAMVFLSEKGSLRTPNFLLPQCFHNEGNYIVRLGFFSKWLADQAEALGVEIFPGFAAAEVLFNEDGSIKGVATGNMGVGKDGEPTGEFQLGMELHGKYTVFAEGARGHLGKQLIAKYQLDADKDPQTYGIGIKELWEIDPARHQAGMVLHTGGWPMDNKTYGGGFLYHLEDNLVTLGYVVGLDYANPYLSPFEEMQRWKTHPNIRYYLEGDEAKGIKPAKRISYGARAITAGGILSLPKFVFPGGALVGCDAGFLNVSRIKGSHAAIKTGMMAADAIYDAVTAGRQGDVLSAYETAFENSWLYDELWKARNFKTWFKKGLSTATIMNGLEQFVLKGNIPWTLHRDKPDHVYLKPAAECTPIDYPKPDGKLTFDRLSSVFISNTNHSEDQPAHLTLKDASVPVNVNLAKFAGPEARYCPAGVYEFVADTDKGGDAQRLQINAQNCVHCKTCDIKDPTQNIVWVTPEGGGGPNYSGM</sequence>
<dbReference type="GO" id="GO:0051539">
    <property type="term" value="F:4 iron, 4 sulfur cluster binding"/>
    <property type="evidence" value="ECO:0007669"/>
    <property type="project" value="UniProtKB-UniRule"/>
</dbReference>
<evidence type="ECO:0000256" key="3">
    <source>
        <dbReference type="ARBA" id="ARBA00022448"/>
    </source>
</evidence>
<keyword evidence="8 14" id="KW-0249">Electron transport</keyword>
<evidence type="ECO:0000256" key="2">
    <source>
        <dbReference type="ARBA" id="ARBA00002819"/>
    </source>
</evidence>
<organism evidence="18 19">
    <name type="scientific">Comamonas terrigena</name>
    <dbReference type="NCBI Taxonomy" id="32013"/>
    <lineage>
        <taxon>Bacteria</taxon>
        <taxon>Pseudomonadati</taxon>
        <taxon>Pseudomonadota</taxon>
        <taxon>Betaproteobacteria</taxon>
        <taxon>Burkholderiales</taxon>
        <taxon>Comamonadaceae</taxon>
        <taxon>Comamonas</taxon>
    </lineage>
</organism>
<evidence type="ECO:0000256" key="8">
    <source>
        <dbReference type="ARBA" id="ARBA00022982"/>
    </source>
</evidence>
<evidence type="ECO:0000256" key="11">
    <source>
        <dbReference type="ARBA" id="ARBA00023014"/>
    </source>
</evidence>
<evidence type="ECO:0000313" key="19">
    <source>
        <dbReference type="Proteomes" id="UP000220246"/>
    </source>
</evidence>
<dbReference type="Gene3D" id="3.30.9.90">
    <property type="match status" value="1"/>
</dbReference>
<keyword evidence="9 14" id="KW-0560">Oxidoreductase</keyword>
<dbReference type="Pfam" id="PF05187">
    <property type="entry name" value="Fer4_ETF_QO"/>
    <property type="match status" value="1"/>
</dbReference>
<dbReference type="InterPro" id="IPR040156">
    <property type="entry name" value="ETF-QO"/>
</dbReference>
<dbReference type="InterPro" id="IPR036188">
    <property type="entry name" value="FAD/NAD-bd_sf"/>
</dbReference>
<comment type="cofactor">
    <cofactor evidence="14">
        <name>[4Fe-4S] cluster</name>
        <dbReference type="ChEBI" id="CHEBI:49883"/>
    </cofactor>
    <text evidence="14">Binds 1 [4Fe-4S] cluster.</text>
</comment>
<evidence type="ECO:0000256" key="12">
    <source>
        <dbReference type="ARBA" id="ARBA00023075"/>
    </source>
</evidence>
<comment type="caution">
    <text evidence="18">The sequence shown here is derived from an EMBL/GenBank/DDBJ whole genome shotgun (WGS) entry which is preliminary data.</text>
</comment>
<keyword evidence="19" id="KW-1185">Reference proteome</keyword>
<protein>
    <recommendedName>
        <fullName evidence="14">Electron transfer flavoprotein-ubiquinone oxidoreductase</fullName>
        <shortName evidence="14">ETF-QO</shortName>
        <ecNumber evidence="14">1.5.5.1</ecNumber>
    </recommendedName>
</protein>
<dbReference type="PANTHER" id="PTHR10617:SF107">
    <property type="entry name" value="ELECTRON TRANSFER FLAVOPROTEIN-UBIQUINONE OXIDOREDUCTASE, MITOCHONDRIAL"/>
    <property type="match status" value="1"/>
</dbReference>
<evidence type="ECO:0000313" key="18">
    <source>
        <dbReference type="EMBL" id="PEH89311.1"/>
    </source>
</evidence>
<dbReference type="EMBL" id="PDEA01000001">
    <property type="protein sequence ID" value="PEH89311.1"/>
    <property type="molecule type" value="Genomic_DNA"/>
</dbReference>
<dbReference type="Pfam" id="PF21162">
    <property type="entry name" value="ETFQO_UQ-bd"/>
    <property type="match status" value="1"/>
</dbReference>
<dbReference type="Pfam" id="PF01266">
    <property type="entry name" value="DAO"/>
    <property type="match status" value="1"/>
</dbReference>
<evidence type="ECO:0000256" key="10">
    <source>
        <dbReference type="ARBA" id="ARBA00023004"/>
    </source>
</evidence>
<keyword evidence="12 14" id="KW-0830">Ubiquinone</keyword>
<dbReference type="SUPFAM" id="SSF51905">
    <property type="entry name" value="FAD/NAD(P)-binding domain"/>
    <property type="match status" value="1"/>
</dbReference>
<dbReference type="AlphaFoldDB" id="A0A2A7UVU3"/>
<dbReference type="GO" id="GO:0004174">
    <property type="term" value="F:electron-transferring-flavoprotein dehydrogenase activity"/>
    <property type="evidence" value="ECO:0007669"/>
    <property type="project" value="UniProtKB-UniRule"/>
</dbReference>
<dbReference type="SUPFAM" id="SSF54373">
    <property type="entry name" value="FAD-linked reductases, C-terminal domain"/>
    <property type="match status" value="1"/>
</dbReference>
<dbReference type="GO" id="GO:0046872">
    <property type="term" value="F:metal ion binding"/>
    <property type="evidence" value="ECO:0007669"/>
    <property type="project" value="UniProtKB-KW"/>
</dbReference>
<dbReference type="FunFam" id="3.30.70.20:FF:000012">
    <property type="entry name" value="Electron transfer flavoprotein-ubiquinone oxidoreductase, mitochondrial"/>
    <property type="match status" value="1"/>
</dbReference>
<keyword evidence="7 14" id="KW-0274">FAD</keyword>
<dbReference type="RefSeq" id="WP_066534385.1">
    <property type="nucleotide sequence ID" value="NZ_DAMCYT010000045.1"/>
</dbReference>
<comment type="catalytic activity">
    <reaction evidence="13 14">
        <text>a ubiquinone + reduced [electron-transfer flavoprotein] = a ubiquinol + oxidized [electron-transfer flavoprotein] + H(+)</text>
        <dbReference type="Rhea" id="RHEA:24052"/>
        <dbReference type="Rhea" id="RHEA-COMP:9565"/>
        <dbReference type="Rhea" id="RHEA-COMP:9566"/>
        <dbReference type="Rhea" id="RHEA-COMP:10685"/>
        <dbReference type="Rhea" id="RHEA-COMP:10686"/>
        <dbReference type="ChEBI" id="CHEBI:15378"/>
        <dbReference type="ChEBI" id="CHEBI:16389"/>
        <dbReference type="ChEBI" id="CHEBI:17976"/>
        <dbReference type="ChEBI" id="CHEBI:57692"/>
        <dbReference type="ChEBI" id="CHEBI:58307"/>
        <dbReference type="EC" id="1.5.5.1"/>
    </reaction>
</comment>
<dbReference type="SUPFAM" id="SSF54862">
    <property type="entry name" value="4Fe-4S ferredoxins"/>
    <property type="match status" value="1"/>
</dbReference>
<proteinExistence type="predicted"/>
<evidence type="ECO:0000256" key="7">
    <source>
        <dbReference type="ARBA" id="ARBA00022827"/>
    </source>
</evidence>
<evidence type="ECO:0000259" key="16">
    <source>
        <dbReference type="Pfam" id="PF05187"/>
    </source>
</evidence>
<evidence type="ECO:0000256" key="1">
    <source>
        <dbReference type="ARBA" id="ARBA00001974"/>
    </source>
</evidence>
<evidence type="ECO:0000256" key="6">
    <source>
        <dbReference type="ARBA" id="ARBA00022723"/>
    </source>
</evidence>
<dbReference type="PANTHER" id="PTHR10617">
    <property type="entry name" value="ELECTRON TRANSFER FLAVOPROTEIN-UBIQUINONE OXIDOREDUCTASE"/>
    <property type="match status" value="1"/>
</dbReference>
<dbReference type="OrthoDB" id="9766632at2"/>
<keyword evidence="10 14" id="KW-0408">Iron</keyword>
<dbReference type="InterPro" id="IPR007859">
    <property type="entry name" value="ETF-QO/FixX_C"/>
</dbReference>
<dbReference type="InterPro" id="IPR049398">
    <property type="entry name" value="ETF-QO/FixC_UQ-bd"/>
</dbReference>
<keyword evidence="6 14" id="KW-0479">Metal-binding</keyword>
<dbReference type="Gene3D" id="3.50.50.60">
    <property type="entry name" value="FAD/NAD(P)-binding domain"/>
    <property type="match status" value="1"/>
</dbReference>
<dbReference type="PRINTS" id="PR00420">
    <property type="entry name" value="RNGMNOXGNASE"/>
</dbReference>
<accession>A0A2A7UVU3</accession>